<proteinExistence type="inferred from homology"/>
<reference evidence="6" key="1">
    <citation type="submission" date="2011-02" db="EMBL/GenBank/DDBJ databases">
        <title>Complete sequence of Methanobacterium sp. AL-21.</title>
        <authorList>
            <consortium name="US DOE Joint Genome Institute"/>
            <person name="Lucas S."/>
            <person name="Copeland A."/>
            <person name="Lapidus A."/>
            <person name="Cheng J.-F."/>
            <person name="Goodwin L."/>
            <person name="Pitluck S."/>
            <person name="Chertkov O."/>
            <person name="Detter J.C."/>
            <person name="Han C."/>
            <person name="Tapia R."/>
            <person name="Land M."/>
            <person name="Hauser L."/>
            <person name="Kyrpides N."/>
            <person name="Ivanova N."/>
            <person name="Mikhailova N."/>
            <person name="Pagani I."/>
            <person name="Cadillo-Quiroz H."/>
            <person name="Imachi H."/>
            <person name="Zinder S."/>
            <person name="Liu W."/>
            <person name="Woyke T."/>
        </authorList>
    </citation>
    <scope>NUCLEOTIDE SEQUENCE [LARGE SCALE GENOMIC DNA]</scope>
    <source>
        <strain evidence="6">AL-21</strain>
    </source>
</reference>
<dbReference type="eggNOG" id="arCOG00016">
    <property type="taxonomic scope" value="Archaea"/>
</dbReference>
<dbReference type="Proteomes" id="UP000007490">
    <property type="component" value="Chromosome"/>
</dbReference>
<dbReference type="GeneID" id="10278639"/>
<dbReference type="HOGENOM" id="CLU_065902_0_0_2"/>
<dbReference type="OrthoDB" id="26949at2157"/>
<dbReference type="SUPFAM" id="SSF53613">
    <property type="entry name" value="Ribokinase-like"/>
    <property type="match status" value="1"/>
</dbReference>
<dbReference type="KEGG" id="mel:Metbo_2176"/>
<gene>
    <name evidence="5" type="ordered locus">Metbo_2176</name>
</gene>
<name>F0TCC4_METLA</name>
<dbReference type="InterPro" id="IPR029056">
    <property type="entry name" value="Ribokinase-like"/>
</dbReference>
<organism evidence="5 6">
    <name type="scientific">Methanobacterium lacus (strain AL-21)</name>
    <dbReference type="NCBI Taxonomy" id="877455"/>
    <lineage>
        <taxon>Archaea</taxon>
        <taxon>Methanobacteriati</taxon>
        <taxon>Methanobacteriota</taxon>
        <taxon>Methanomada group</taxon>
        <taxon>Methanobacteria</taxon>
        <taxon>Methanobacteriales</taxon>
        <taxon>Methanobacteriaceae</taxon>
        <taxon>Methanobacterium</taxon>
    </lineage>
</organism>
<accession>F0TCC4</accession>
<dbReference type="RefSeq" id="WP_013645742.1">
    <property type="nucleotide sequence ID" value="NC_015216.1"/>
</dbReference>
<dbReference type="STRING" id="877455.Metbo_2176"/>
<comment type="similarity">
    <text evidence="1">Belongs to the carbohydrate kinase PfkB family.</text>
</comment>
<keyword evidence="6" id="KW-1185">Reference proteome</keyword>
<dbReference type="Pfam" id="PF00294">
    <property type="entry name" value="PfkB"/>
    <property type="match status" value="1"/>
</dbReference>
<keyword evidence="3" id="KW-0418">Kinase</keyword>
<dbReference type="PANTHER" id="PTHR10584:SF166">
    <property type="entry name" value="RIBOKINASE"/>
    <property type="match status" value="1"/>
</dbReference>
<dbReference type="AlphaFoldDB" id="F0TCC4"/>
<evidence type="ECO:0000256" key="1">
    <source>
        <dbReference type="ARBA" id="ARBA00010688"/>
    </source>
</evidence>
<feature type="domain" description="Carbohydrate kinase PfkB" evidence="4">
    <location>
        <begin position="162"/>
        <end position="281"/>
    </location>
</feature>
<evidence type="ECO:0000256" key="2">
    <source>
        <dbReference type="ARBA" id="ARBA00022679"/>
    </source>
</evidence>
<dbReference type="PANTHER" id="PTHR10584">
    <property type="entry name" value="SUGAR KINASE"/>
    <property type="match status" value="1"/>
</dbReference>
<evidence type="ECO:0000259" key="4">
    <source>
        <dbReference type="Pfam" id="PF00294"/>
    </source>
</evidence>
<dbReference type="GO" id="GO:0005829">
    <property type="term" value="C:cytosol"/>
    <property type="evidence" value="ECO:0007669"/>
    <property type="project" value="TreeGrafter"/>
</dbReference>
<evidence type="ECO:0000256" key="3">
    <source>
        <dbReference type="ARBA" id="ARBA00022777"/>
    </source>
</evidence>
<evidence type="ECO:0000313" key="6">
    <source>
        <dbReference type="Proteomes" id="UP000007490"/>
    </source>
</evidence>
<sequence>MARFMIIGPVTRDTINRDGMIYHHTGGAVYFQSAVFSSFNKDVTAVIPLSKSDTDLLKAFPEDAHILPVFVEETMEFENIYPNHDLNHRVQRARVPDNPVLPENLPESMESYDAAILCPLSPTDIPIETVKHIAKHDVPIYMGAQGYLRHLNADEIILKPWEDFPKFLKHVELLFLDEAEAGIITDFKDHDLETIARQLSKFGPKEIIITRGDRGALIYSSRSNELYRIHAFPPKQTMDPTGLGDTYMAAYASKKIEGYSSKSCGIFASMVSTMKLETIGVFKGNNQKVLERLKEHEITDI</sequence>
<protein>
    <submittedName>
        <fullName evidence="5">PfkB domain protein</fullName>
    </submittedName>
</protein>
<reference evidence="5 6" key="2">
    <citation type="journal article" date="2014" name="Int. J. Syst. Evol. Microbiol.">
        <title>Methanobacterium paludis sp. nov. and a novel strain of Methanobacterium lacus isolated from northern peatlands.</title>
        <authorList>
            <person name="Cadillo-Quiroz H."/>
            <person name="Brauer S.L."/>
            <person name="Goodson N."/>
            <person name="Yavitt J.B."/>
            <person name="Zinder S.H."/>
        </authorList>
    </citation>
    <scope>NUCLEOTIDE SEQUENCE [LARGE SCALE GENOMIC DNA]</scope>
    <source>
        <strain evidence="5 6">AL-21</strain>
    </source>
</reference>
<evidence type="ECO:0000313" key="5">
    <source>
        <dbReference type="EMBL" id="ADZ10391.1"/>
    </source>
</evidence>
<dbReference type="GO" id="GO:0016301">
    <property type="term" value="F:kinase activity"/>
    <property type="evidence" value="ECO:0007669"/>
    <property type="project" value="UniProtKB-KW"/>
</dbReference>
<dbReference type="Gene3D" id="3.40.1190.20">
    <property type="match status" value="1"/>
</dbReference>
<dbReference type="InterPro" id="IPR011611">
    <property type="entry name" value="PfkB_dom"/>
</dbReference>
<keyword evidence="2" id="KW-0808">Transferase</keyword>
<dbReference type="EMBL" id="CP002551">
    <property type="protein sequence ID" value="ADZ10391.1"/>
    <property type="molecule type" value="Genomic_DNA"/>
</dbReference>